<evidence type="ECO:0000256" key="4">
    <source>
        <dbReference type="ARBA" id="ARBA00022729"/>
    </source>
</evidence>
<dbReference type="RefSeq" id="WP_271996785.1">
    <property type="nucleotide sequence ID" value="NZ_JAQNDN010000003.1"/>
</dbReference>
<keyword evidence="4" id="KW-0732">Signal</keyword>
<keyword evidence="5" id="KW-0378">Hydrolase</keyword>
<dbReference type="InterPro" id="IPR001375">
    <property type="entry name" value="Peptidase_S9_cat"/>
</dbReference>
<dbReference type="Pfam" id="PF00326">
    <property type="entry name" value="Peptidase_S9"/>
    <property type="match status" value="1"/>
</dbReference>
<gene>
    <name evidence="10" type="ORF">POL58_09915</name>
</gene>
<evidence type="ECO:0000256" key="3">
    <source>
        <dbReference type="ARBA" id="ARBA00022651"/>
    </source>
</evidence>
<evidence type="ECO:0000313" key="11">
    <source>
        <dbReference type="Proteomes" id="UP001217838"/>
    </source>
</evidence>
<dbReference type="InterPro" id="IPR043595">
    <property type="entry name" value="FaeB/C/D"/>
</dbReference>
<evidence type="ECO:0000256" key="8">
    <source>
        <dbReference type="SAM" id="MobiDB-lite"/>
    </source>
</evidence>
<sequence>MIDTARSPLVAPFAALLLGLACCGDDGGGTTQAGSSTTDAATSSGTEVGTSAPTSGSSEATTTSETGTEGPTSTSEDVGTTTTATTTSDTDSTGGDEPALSPGCGQPPLHPAGGVQVEIDAGPAGDGMRGFFLSLPADYDPDQPHRLVLGYPGTNWTGEMIQPYLALEDEAEGDAIFVYPDPLWRDFPGWGVLGGWVLGPNAAPADGEQDLVFTAAILDYMAEHYCIDETRVFATGHSWGGDMAMVVSCFLGDRFRASVPVAANRPYWFAEQGGGATSCAGATAVWTMFGVADDHFTDQDYPGQFGDECRDFWLAESECAGVEQFVDLELGAAMECVEYTGCSRPTRYCLYDESFGHQRPDYFPAEAMAFFRSF</sequence>
<evidence type="ECO:0000313" key="10">
    <source>
        <dbReference type="EMBL" id="MDC0668054.1"/>
    </source>
</evidence>
<keyword evidence="6" id="KW-0119">Carbohydrate metabolism</keyword>
<comment type="caution">
    <text evidence="10">The sequence shown here is derived from an EMBL/GenBank/DDBJ whole genome shotgun (WGS) entry which is preliminary data.</text>
</comment>
<name>A0ABT5B3E5_9BACT</name>
<organism evidence="10 11">
    <name type="scientific">Nannocystis radixulma</name>
    <dbReference type="NCBI Taxonomy" id="2995305"/>
    <lineage>
        <taxon>Bacteria</taxon>
        <taxon>Pseudomonadati</taxon>
        <taxon>Myxococcota</taxon>
        <taxon>Polyangia</taxon>
        <taxon>Nannocystales</taxon>
        <taxon>Nannocystaceae</taxon>
        <taxon>Nannocystis</taxon>
    </lineage>
</organism>
<evidence type="ECO:0000259" key="9">
    <source>
        <dbReference type="Pfam" id="PF00326"/>
    </source>
</evidence>
<keyword evidence="11" id="KW-1185">Reference proteome</keyword>
<dbReference type="EMBL" id="JAQNDN010000003">
    <property type="protein sequence ID" value="MDC0668054.1"/>
    <property type="molecule type" value="Genomic_DNA"/>
</dbReference>
<keyword evidence="2" id="KW-0964">Secreted</keyword>
<comment type="subcellular location">
    <subcellularLocation>
        <location evidence="1">Secreted</location>
    </subcellularLocation>
</comment>
<evidence type="ECO:0000256" key="1">
    <source>
        <dbReference type="ARBA" id="ARBA00004613"/>
    </source>
</evidence>
<keyword evidence="7" id="KW-0624">Polysaccharide degradation</keyword>
<protein>
    <submittedName>
        <fullName evidence="10">Prolyl oligopeptidase family serine peptidase</fullName>
    </submittedName>
</protein>
<dbReference type="Proteomes" id="UP001217838">
    <property type="component" value="Unassembled WGS sequence"/>
</dbReference>
<feature type="region of interest" description="Disordered" evidence="8">
    <location>
        <begin position="29"/>
        <end position="122"/>
    </location>
</feature>
<dbReference type="Gene3D" id="3.40.50.1820">
    <property type="entry name" value="alpha/beta hydrolase"/>
    <property type="match status" value="1"/>
</dbReference>
<evidence type="ECO:0000256" key="6">
    <source>
        <dbReference type="ARBA" id="ARBA00023277"/>
    </source>
</evidence>
<feature type="domain" description="Peptidase S9 prolyl oligopeptidase catalytic" evidence="9">
    <location>
        <begin position="216"/>
        <end position="262"/>
    </location>
</feature>
<dbReference type="SUPFAM" id="SSF53474">
    <property type="entry name" value="alpha/beta-Hydrolases"/>
    <property type="match status" value="1"/>
</dbReference>
<accession>A0ABT5B3E5</accession>
<dbReference type="PANTHER" id="PTHR38050">
    <property type="match status" value="1"/>
</dbReference>
<keyword evidence="3" id="KW-0858">Xylan degradation</keyword>
<evidence type="ECO:0000256" key="5">
    <source>
        <dbReference type="ARBA" id="ARBA00022801"/>
    </source>
</evidence>
<evidence type="ECO:0000256" key="2">
    <source>
        <dbReference type="ARBA" id="ARBA00022525"/>
    </source>
</evidence>
<dbReference type="PANTHER" id="PTHR38050:SF2">
    <property type="entry name" value="FERULOYL ESTERASE C-RELATED"/>
    <property type="match status" value="1"/>
</dbReference>
<feature type="compositionally biased region" description="Low complexity" evidence="8">
    <location>
        <begin position="32"/>
        <end position="96"/>
    </location>
</feature>
<reference evidence="10 11" key="1">
    <citation type="submission" date="2022-11" db="EMBL/GenBank/DDBJ databases">
        <title>Minimal conservation of predation-associated metabolite biosynthetic gene clusters underscores biosynthetic potential of Myxococcota including descriptions for ten novel species: Archangium lansinium sp. nov., Myxococcus landrumus sp. nov., Nannocystis bai.</title>
        <authorList>
            <person name="Ahearne A."/>
            <person name="Stevens C."/>
            <person name="Dowd S."/>
        </authorList>
    </citation>
    <scope>NUCLEOTIDE SEQUENCE [LARGE SCALE GENOMIC DNA]</scope>
    <source>
        <strain evidence="10 11">NCELM</strain>
    </source>
</reference>
<evidence type="ECO:0000256" key="7">
    <source>
        <dbReference type="ARBA" id="ARBA00023326"/>
    </source>
</evidence>
<dbReference type="PROSITE" id="PS51257">
    <property type="entry name" value="PROKAR_LIPOPROTEIN"/>
    <property type="match status" value="1"/>
</dbReference>
<dbReference type="InterPro" id="IPR029058">
    <property type="entry name" value="AB_hydrolase_fold"/>
</dbReference>
<proteinExistence type="predicted"/>